<proteinExistence type="inferred from homology"/>
<keyword evidence="4" id="KW-1185">Reference proteome</keyword>
<dbReference type="EMBL" id="LAYY01000035">
    <property type="protein sequence ID" value="KKK36279.1"/>
    <property type="molecule type" value="Genomic_DNA"/>
</dbReference>
<dbReference type="PATRIC" id="fig|1408103.3.peg.4475"/>
<dbReference type="GO" id="GO:0016758">
    <property type="term" value="F:hexosyltransferase activity"/>
    <property type="evidence" value="ECO:0007669"/>
    <property type="project" value="UniProtKB-ARBA"/>
</dbReference>
<protein>
    <submittedName>
        <fullName evidence="3">Glycosyl transferase</fullName>
    </submittedName>
</protein>
<evidence type="ECO:0000256" key="1">
    <source>
        <dbReference type="ARBA" id="ARBA00006739"/>
    </source>
</evidence>
<evidence type="ECO:0000313" key="3">
    <source>
        <dbReference type="EMBL" id="KKK36279.1"/>
    </source>
</evidence>
<dbReference type="Gene3D" id="3.90.550.10">
    <property type="entry name" value="Spore Coat Polysaccharide Biosynthesis Protein SpsA, Chain A"/>
    <property type="match status" value="1"/>
</dbReference>
<dbReference type="NCBIfam" id="NF047683">
    <property type="entry name" value="TeichurnBiosyTuaG"/>
    <property type="match status" value="1"/>
</dbReference>
<dbReference type="SUPFAM" id="SSF53448">
    <property type="entry name" value="Nucleotide-diphospho-sugar transferases"/>
    <property type="match status" value="1"/>
</dbReference>
<dbReference type="AlphaFoldDB" id="A0A0M2SNU7"/>
<dbReference type="CDD" id="cd00761">
    <property type="entry name" value="Glyco_tranf_GTA_type"/>
    <property type="match status" value="1"/>
</dbReference>
<reference evidence="3 4" key="1">
    <citation type="submission" date="2015-04" db="EMBL/GenBank/DDBJ databases">
        <title>Taxonomic description and genome sequence of Bacillus campisalis sp. nov., a novel member of the genus Bacillus isolated from solar saltern.</title>
        <authorList>
            <person name="Mathan Kumar R."/>
            <person name="Kaur G."/>
            <person name="Kumar A."/>
            <person name="Singh N.K."/>
            <person name="Kaur N."/>
            <person name="Kumar N."/>
            <person name="Mayilraj S."/>
        </authorList>
    </citation>
    <scope>NUCLEOTIDE SEQUENCE [LARGE SCALE GENOMIC DNA]</scope>
    <source>
        <strain evidence="3 4">SA2-6</strain>
    </source>
</reference>
<dbReference type="Pfam" id="PF00535">
    <property type="entry name" value="Glycos_transf_2"/>
    <property type="match status" value="1"/>
</dbReference>
<evidence type="ECO:0000313" key="4">
    <source>
        <dbReference type="Proteomes" id="UP000034166"/>
    </source>
</evidence>
<name>A0A0M2SNU7_9BACI</name>
<sequence>MDEKQLLVSVITPAYNASQFIEQTIHSVRRQTFTNWEMIIVDDCSTDDTREKVKGLSAGDERIRLVCLEKNGGAAVARNRGLQLARGRYIAFLDSDDCWKPEKLEKQLSFMKENDYAFTFTAYDLITPEGEHLNKQVWAPPEISYSDLLKNTIIGCLTVMVDTEKTGSFQMPNIRTRQDLATWLSLLKQGHNAYGLNEVLAEYRTGNPSISKNKWKALKMNWFVYRKVEKLNVLKAFWCFSHYAVHAVAKRL</sequence>
<accession>A0A0M2SNU7</accession>
<dbReference type="FunFam" id="3.90.550.10:FF:000130">
    <property type="entry name" value="Family 2 glycosyl transferase"/>
    <property type="match status" value="1"/>
</dbReference>
<gene>
    <name evidence="3" type="ORF">WQ57_20195</name>
</gene>
<dbReference type="InterPro" id="IPR029044">
    <property type="entry name" value="Nucleotide-diphossugar_trans"/>
</dbReference>
<dbReference type="PANTHER" id="PTHR22916">
    <property type="entry name" value="GLYCOSYLTRANSFERASE"/>
    <property type="match status" value="1"/>
</dbReference>
<comment type="caution">
    <text evidence="3">The sequence shown here is derived from an EMBL/GenBank/DDBJ whole genome shotgun (WGS) entry which is preliminary data.</text>
</comment>
<comment type="similarity">
    <text evidence="1">Belongs to the glycosyltransferase 2 family.</text>
</comment>
<dbReference type="Proteomes" id="UP000034166">
    <property type="component" value="Unassembled WGS sequence"/>
</dbReference>
<evidence type="ECO:0000259" key="2">
    <source>
        <dbReference type="Pfam" id="PF00535"/>
    </source>
</evidence>
<dbReference type="OrthoDB" id="9785185at2"/>
<dbReference type="RefSeq" id="WP_046525578.1">
    <property type="nucleotide sequence ID" value="NZ_LAYY01000035.1"/>
</dbReference>
<dbReference type="InterPro" id="IPR001173">
    <property type="entry name" value="Glyco_trans_2-like"/>
</dbReference>
<keyword evidence="3" id="KW-0808">Transferase</keyword>
<feature type="domain" description="Glycosyltransferase 2-like" evidence="2">
    <location>
        <begin position="9"/>
        <end position="138"/>
    </location>
</feature>
<organism evidence="3 4">
    <name type="scientific">Mesobacillus campisalis</name>
    <dbReference type="NCBI Taxonomy" id="1408103"/>
    <lineage>
        <taxon>Bacteria</taxon>
        <taxon>Bacillati</taxon>
        <taxon>Bacillota</taxon>
        <taxon>Bacilli</taxon>
        <taxon>Bacillales</taxon>
        <taxon>Bacillaceae</taxon>
        <taxon>Mesobacillus</taxon>
    </lineage>
</organism>
<dbReference type="PANTHER" id="PTHR22916:SF3">
    <property type="entry name" value="UDP-GLCNAC:BETAGAL BETA-1,3-N-ACETYLGLUCOSAMINYLTRANSFERASE-LIKE PROTEIN 1"/>
    <property type="match status" value="1"/>
</dbReference>